<dbReference type="Pfam" id="PF02839">
    <property type="entry name" value="CBM_5_12"/>
    <property type="match status" value="2"/>
</dbReference>
<dbReference type="GO" id="GO:0004553">
    <property type="term" value="F:hydrolase activity, hydrolyzing O-glycosyl compounds"/>
    <property type="evidence" value="ECO:0007669"/>
    <property type="project" value="InterPro"/>
</dbReference>
<dbReference type="InterPro" id="IPR014756">
    <property type="entry name" value="Ig_E-set"/>
</dbReference>
<dbReference type="GeneID" id="67180917"/>
<dbReference type="PANTHER" id="PTHR34823">
    <property type="entry name" value="GLCNAC-BINDING PROTEIN A"/>
    <property type="match status" value="1"/>
</dbReference>
<dbReference type="PANTHER" id="PTHR34823:SF1">
    <property type="entry name" value="CHITIN-BINDING TYPE-4 DOMAIN-CONTAINING PROTEIN"/>
    <property type="match status" value="1"/>
</dbReference>
<dbReference type="CDD" id="cd21177">
    <property type="entry name" value="LPMO_AA10"/>
    <property type="match status" value="1"/>
</dbReference>
<feature type="domain" description="Chitin-binding type-3" evidence="6">
    <location>
        <begin position="351"/>
        <end position="398"/>
    </location>
</feature>
<dbReference type="SMART" id="SM00495">
    <property type="entry name" value="ChtBD3"/>
    <property type="match status" value="2"/>
</dbReference>
<dbReference type="SUPFAM" id="SSF51055">
    <property type="entry name" value="Carbohydrate binding domain"/>
    <property type="match status" value="2"/>
</dbReference>
<evidence type="ECO:0000256" key="1">
    <source>
        <dbReference type="ARBA" id="ARBA00022525"/>
    </source>
</evidence>
<dbReference type="eggNOG" id="COG3397">
    <property type="taxonomic scope" value="Bacteria"/>
</dbReference>
<dbReference type="eggNOG" id="COG3979">
    <property type="taxonomic scope" value="Bacteria"/>
</dbReference>
<dbReference type="InterPro" id="IPR004302">
    <property type="entry name" value="Cellulose/chitin-bd_N"/>
</dbReference>
<organism evidence="7 8">
    <name type="scientific">Ferrimonas balearica (strain DSM 9799 / CCM 4581 / KCTC 23876 / PAT)</name>
    <dbReference type="NCBI Taxonomy" id="550540"/>
    <lineage>
        <taxon>Bacteria</taxon>
        <taxon>Pseudomonadati</taxon>
        <taxon>Pseudomonadota</taxon>
        <taxon>Gammaproteobacteria</taxon>
        <taxon>Alteromonadales</taxon>
        <taxon>Ferrimonadaceae</taxon>
        <taxon>Ferrimonas</taxon>
    </lineage>
</organism>
<dbReference type="RefSeq" id="WP_013344194.1">
    <property type="nucleotide sequence ID" value="NC_014541.1"/>
</dbReference>
<accession>E1SRC3</accession>
<keyword evidence="2" id="KW-0147">Chitin-binding</keyword>
<keyword evidence="4" id="KW-0378">Hydrolase</keyword>
<dbReference type="CAZy" id="CBM5">
    <property type="family name" value="Carbohydrate-Binding Module Family 5"/>
</dbReference>
<evidence type="ECO:0000259" key="6">
    <source>
        <dbReference type="SMART" id="SM00495"/>
    </source>
</evidence>
<dbReference type="Pfam" id="PF03067">
    <property type="entry name" value="LPMO_10"/>
    <property type="match status" value="1"/>
</dbReference>
<evidence type="ECO:0000313" key="8">
    <source>
        <dbReference type="Proteomes" id="UP000006683"/>
    </source>
</evidence>
<dbReference type="GO" id="GO:0030246">
    <property type="term" value="F:carbohydrate binding"/>
    <property type="evidence" value="ECO:0007669"/>
    <property type="project" value="InterPro"/>
</dbReference>
<dbReference type="CDD" id="cd12215">
    <property type="entry name" value="ChiC_BD"/>
    <property type="match status" value="2"/>
</dbReference>
<dbReference type="InterPro" id="IPR003610">
    <property type="entry name" value="CBM5/12"/>
</dbReference>
<evidence type="ECO:0000313" key="7">
    <source>
        <dbReference type="EMBL" id="ADN74888.1"/>
    </source>
</evidence>
<proteinExistence type="predicted"/>
<feature type="chain" id="PRO_5003151507" evidence="5">
    <location>
        <begin position="24"/>
        <end position="455"/>
    </location>
</feature>
<dbReference type="InterPro" id="IPR051024">
    <property type="entry name" value="GlcNAc_Chitin_IntDeg"/>
</dbReference>
<dbReference type="SUPFAM" id="SSF81296">
    <property type="entry name" value="E set domains"/>
    <property type="match status" value="1"/>
</dbReference>
<evidence type="ECO:0000256" key="4">
    <source>
        <dbReference type="ARBA" id="ARBA00022801"/>
    </source>
</evidence>
<name>E1SRC3_FERBD</name>
<gene>
    <name evidence="7" type="ordered locus">Fbal_0676</name>
</gene>
<evidence type="ECO:0000256" key="2">
    <source>
        <dbReference type="ARBA" id="ARBA00022669"/>
    </source>
</evidence>
<dbReference type="Proteomes" id="UP000006683">
    <property type="component" value="Chromosome"/>
</dbReference>
<keyword evidence="3 5" id="KW-0732">Signal</keyword>
<keyword evidence="8" id="KW-1185">Reference proteome</keyword>
<dbReference type="CAZy" id="AA10">
    <property type="family name" value="Auxiliary Activities 10"/>
</dbReference>
<keyword evidence="1" id="KW-0964">Secreted</keyword>
<reference evidence="7 8" key="1">
    <citation type="journal article" date="2010" name="Stand. Genomic Sci.">
        <title>Complete genome sequence of Ferrimonas balearica type strain (PAT).</title>
        <authorList>
            <person name="Nolan M."/>
            <person name="Sikorski J."/>
            <person name="Davenport K."/>
            <person name="Lucas S."/>
            <person name="Glavina Del Rio T."/>
            <person name="Tice H."/>
            <person name="Cheng J."/>
            <person name="Goodwin L."/>
            <person name="Pitluck S."/>
            <person name="Liolios K."/>
            <person name="Ivanova N."/>
            <person name="Mavromatis K."/>
            <person name="Ovchinnikova G."/>
            <person name="Pati A."/>
            <person name="Chen A."/>
            <person name="Palaniappan K."/>
            <person name="Land M."/>
            <person name="Hauser L."/>
            <person name="Chang Y."/>
            <person name="Jeffries C."/>
            <person name="Tapia R."/>
            <person name="Brettin T."/>
            <person name="Detter J."/>
            <person name="Han C."/>
            <person name="Yasawong M."/>
            <person name="Rohde M."/>
            <person name="Tindall B."/>
            <person name="Goker M."/>
            <person name="Woyke T."/>
            <person name="Bristow J."/>
            <person name="Eisen J."/>
            <person name="Markowitz V."/>
            <person name="Hugenholtz P."/>
            <person name="Kyrpides N."/>
            <person name="Klenk H."/>
            <person name="Lapidus A."/>
        </authorList>
    </citation>
    <scope>NUCLEOTIDE SEQUENCE [LARGE SCALE GENOMIC DNA]</scope>
    <source>
        <strain evidence="8">DSM 9799 / CCM 4581 / KCTC 23876 / PAT</strain>
    </source>
</reference>
<dbReference type="GO" id="GO:0005975">
    <property type="term" value="P:carbohydrate metabolic process"/>
    <property type="evidence" value="ECO:0007669"/>
    <property type="project" value="InterPro"/>
</dbReference>
<dbReference type="EMBL" id="CP002209">
    <property type="protein sequence ID" value="ADN74888.1"/>
    <property type="molecule type" value="Genomic_DNA"/>
</dbReference>
<dbReference type="InterPro" id="IPR036573">
    <property type="entry name" value="CBM_sf_5/12"/>
</dbReference>
<dbReference type="Pfam" id="PF18416">
    <property type="entry name" value="GbpA_2"/>
    <property type="match status" value="1"/>
</dbReference>
<dbReference type="Gene3D" id="2.70.50.50">
    <property type="entry name" value="chitin-binding protein cbp21"/>
    <property type="match status" value="1"/>
</dbReference>
<dbReference type="InterPro" id="IPR041029">
    <property type="entry name" value="GbpA_2"/>
</dbReference>
<protein>
    <submittedName>
        <fullName evidence="7">Chitin-binding domain 3 protein</fullName>
    </submittedName>
</protein>
<evidence type="ECO:0000256" key="3">
    <source>
        <dbReference type="ARBA" id="ARBA00022729"/>
    </source>
</evidence>
<dbReference type="KEGG" id="fbl:Fbal_0676"/>
<dbReference type="GO" id="GO:0008061">
    <property type="term" value="F:chitin binding"/>
    <property type="evidence" value="ECO:0007669"/>
    <property type="project" value="UniProtKB-KW"/>
</dbReference>
<dbReference type="AlphaFoldDB" id="E1SRC3"/>
<sequence length="455" mass="50633">MKKTLWMGGVLLPVLLSPQSLQAHGWVDFPAARQHICNDDGGFWSNSIPNAACQAAYDRSGAYPFVQQNEVAANVVDYQNMAAVRAQIPDGTLCAAGSDAKDGLNVASSHWQKTTVVLNEQNQFELVFHATAPHNPSFWQFYLSKPDYDPSGRLSWDDLELIDTAGNVQVDGDKNYRITVTVPAGREGDALLYTRWQRNDAAGEGFYNCSDIRLTHDGEVDPGNPGGGTDPEQPDGDTLTALGYFLPQGFIDSVEVGDTVRFRTFNQYGEETTDLRLLVEGNIIATWPAVLAGQFNQMKPGKWFIGIWHEAMNHYMFDSQNLYANQVLASSANPTYQLSLVKGEPLPPPVVPEGSWRADAIYTEGDRVEYAGQTWQAHWWTRGDRPTDSGEWGVWRLVAGEGEQPPVPSEPQPWQAEQVYTEGDRVSHNGAIWTAHWWTQGESPDESGQWGVWRR</sequence>
<dbReference type="HOGENOM" id="CLU_039396_2_1_6"/>
<evidence type="ECO:0000256" key="5">
    <source>
        <dbReference type="SAM" id="SignalP"/>
    </source>
</evidence>
<dbReference type="GO" id="GO:0005576">
    <property type="term" value="C:extracellular region"/>
    <property type="evidence" value="ECO:0007669"/>
    <property type="project" value="InterPro"/>
</dbReference>
<dbReference type="STRING" id="550540.Fbal_0676"/>
<feature type="domain" description="Chitin-binding type-3" evidence="6">
    <location>
        <begin position="411"/>
        <end position="455"/>
    </location>
</feature>
<dbReference type="Gene3D" id="2.10.10.20">
    <property type="entry name" value="Carbohydrate-binding module superfamily 5/12"/>
    <property type="match status" value="2"/>
</dbReference>
<feature type="signal peptide" evidence="5">
    <location>
        <begin position="1"/>
        <end position="23"/>
    </location>
</feature>